<dbReference type="Gene3D" id="1.25.40.90">
    <property type="match status" value="1"/>
</dbReference>
<organism evidence="6 7">
    <name type="scientific">Platanthera zijinensis</name>
    <dbReference type="NCBI Taxonomy" id="2320716"/>
    <lineage>
        <taxon>Eukaryota</taxon>
        <taxon>Viridiplantae</taxon>
        <taxon>Streptophyta</taxon>
        <taxon>Embryophyta</taxon>
        <taxon>Tracheophyta</taxon>
        <taxon>Spermatophyta</taxon>
        <taxon>Magnoliopsida</taxon>
        <taxon>Liliopsida</taxon>
        <taxon>Asparagales</taxon>
        <taxon>Orchidaceae</taxon>
        <taxon>Orchidoideae</taxon>
        <taxon>Orchideae</taxon>
        <taxon>Orchidinae</taxon>
        <taxon>Platanthera</taxon>
    </lineage>
</organism>
<evidence type="ECO:0000259" key="5">
    <source>
        <dbReference type="PROSITE" id="PS50942"/>
    </source>
</evidence>
<dbReference type="EMBL" id="JBBWWQ010000003">
    <property type="protein sequence ID" value="KAK8950894.1"/>
    <property type="molecule type" value="Genomic_DNA"/>
</dbReference>
<gene>
    <name evidence="6" type="ORF">KSP39_PZI004527</name>
</gene>
<protein>
    <submittedName>
        <fullName evidence="6">Clathrin assembly protein</fullName>
    </submittedName>
</protein>
<evidence type="ECO:0000256" key="3">
    <source>
        <dbReference type="ARBA" id="ARBA00023034"/>
    </source>
</evidence>
<dbReference type="InterPro" id="IPR013809">
    <property type="entry name" value="ENTH"/>
</dbReference>
<keyword evidence="4" id="KW-0968">Cytoplasmic vesicle</keyword>
<evidence type="ECO:0000256" key="2">
    <source>
        <dbReference type="ARBA" id="ARBA00004555"/>
    </source>
</evidence>
<keyword evidence="3" id="KW-0333">Golgi apparatus</keyword>
<reference evidence="6 7" key="1">
    <citation type="journal article" date="2022" name="Nat. Plants">
        <title>Genomes of leafy and leafless Platanthera orchids illuminate the evolution of mycoheterotrophy.</title>
        <authorList>
            <person name="Li M.H."/>
            <person name="Liu K.W."/>
            <person name="Li Z."/>
            <person name="Lu H.C."/>
            <person name="Ye Q.L."/>
            <person name="Zhang D."/>
            <person name="Wang J.Y."/>
            <person name="Li Y.F."/>
            <person name="Zhong Z.M."/>
            <person name="Liu X."/>
            <person name="Yu X."/>
            <person name="Liu D.K."/>
            <person name="Tu X.D."/>
            <person name="Liu B."/>
            <person name="Hao Y."/>
            <person name="Liao X.Y."/>
            <person name="Jiang Y.T."/>
            <person name="Sun W.H."/>
            <person name="Chen J."/>
            <person name="Chen Y.Q."/>
            <person name="Ai Y."/>
            <person name="Zhai J.W."/>
            <person name="Wu S.S."/>
            <person name="Zhou Z."/>
            <person name="Hsiao Y.Y."/>
            <person name="Wu W.L."/>
            <person name="Chen Y.Y."/>
            <person name="Lin Y.F."/>
            <person name="Hsu J.L."/>
            <person name="Li C.Y."/>
            <person name="Wang Z.W."/>
            <person name="Zhao X."/>
            <person name="Zhong W.Y."/>
            <person name="Ma X.K."/>
            <person name="Ma L."/>
            <person name="Huang J."/>
            <person name="Chen G.Z."/>
            <person name="Huang M.Z."/>
            <person name="Huang L."/>
            <person name="Peng D.H."/>
            <person name="Luo Y.B."/>
            <person name="Zou S.Q."/>
            <person name="Chen S.P."/>
            <person name="Lan S."/>
            <person name="Tsai W.C."/>
            <person name="Van de Peer Y."/>
            <person name="Liu Z.J."/>
        </authorList>
    </citation>
    <scope>NUCLEOTIDE SEQUENCE [LARGE SCALE GENOMIC DNA]</scope>
    <source>
        <strain evidence="6">Lor287</strain>
    </source>
</reference>
<evidence type="ECO:0000313" key="6">
    <source>
        <dbReference type="EMBL" id="KAK8950894.1"/>
    </source>
</evidence>
<accession>A0AAP0BVB5</accession>
<dbReference type="AlphaFoldDB" id="A0AAP0BVB5"/>
<evidence type="ECO:0000256" key="4">
    <source>
        <dbReference type="ARBA" id="ARBA00023329"/>
    </source>
</evidence>
<dbReference type="GO" id="GO:0005794">
    <property type="term" value="C:Golgi apparatus"/>
    <property type="evidence" value="ECO:0007669"/>
    <property type="project" value="UniProtKB-SubCell"/>
</dbReference>
<name>A0AAP0BVB5_9ASPA</name>
<proteinExistence type="predicted"/>
<comment type="caution">
    <text evidence="6">The sequence shown here is derived from an EMBL/GenBank/DDBJ whole genome shotgun (WGS) entry which is preliminary data.</text>
</comment>
<feature type="domain" description="ENTH" evidence="5">
    <location>
        <begin position="25"/>
        <end position="68"/>
    </location>
</feature>
<sequence length="68" mass="7743">MASSSIDRAIGSVKDKTSIGLAKLGSSTTLAELEIVVFKATRHDEHPADEKHWERHQVLTHRWSWYAR</sequence>
<dbReference type="InterPro" id="IPR008942">
    <property type="entry name" value="ENTH_VHS"/>
</dbReference>
<dbReference type="GO" id="GO:0030136">
    <property type="term" value="C:clathrin-coated vesicle"/>
    <property type="evidence" value="ECO:0007669"/>
    <property type="project" value="UniProtKB-SubCell"/>
</dbReference>
<comment type="subcellular location">
    <subcellularLocation>
        <location evidence="1">Cytoplasmic vesicle</location>
        <location evidence="1">Clathrin-coated vesicle</location>
    </subcellularLocation>
    <subcellularLocation>
        <location evidence="2">Golgi apparatus</location>
    </subcellularLocation>
</comment>
<keyword evidence="7" id="KW-1185">Reference proteome</keyword>
<dbReference type="PROSITE" id="PS50942">
    <property type="entry name" value="ENTH"/>
    <property type="match status" value="1"/>
</dbReference>
<evidence type="ECO:0000313" key="7">
    <source>
        <dbReference type="Proteomes" id="UP001418222"/>
    </source>
</evidence>
<dbReference type="Proteomes" id="UP001418222">
    <property type="component" value="Unassembled WGS sequence"/>
</dbReference>
<evidence type="ECO:0000256" key="1">
    <source>
        <dbReference type="ARBA" id="ARBA00004132"/>
    </source>
</evidence>